<evidence type="ECO:0000256" key="1">
    <source>
        <dbReference type="SAM" id="MobiDB-lite"/>
    </source>
</evidence>
<dbReference type="EMBL" id="JAMJPK010000001">
    <property type="protein sequence ID" value="MCL7938791.1"/>
    <property type="molecule type" value="Genomic_DNA"/>
</dbReference>
<name>A0ABT0SVV0_9GAMM</name>
<dbReference type="Proteomes" id="UP001165369">
    <property type="component" value="Unassembled WGS sequence"/>
</dbReference>
<protein>
    <submittedName>
        <fullName evidence="2">Uncharacterized protein</fullName>
    </submittedName>
</protein>
<comment type="caution">
    <text evidence="2">The sequence shown here is derived from an EMBL/GenBank/DDBJ whole genome shotgun (WGS) entry which is preliminary data.</text>
</comment>
<reference evidence="2" key="1">
    <citation type="submission" date="2022-05" db="EMBL/GenBank/DDBJ databases">
        <title>Halomonas geminus sp. nov. and Halomonas llamarensis sp. nov. isolated from high-altitude salars of the Atacama Desert.</title>
        <authorList>
            <person name="Hintersatz C."/>
            <person name="Rojas L.A."/>
            <person name="Wei T.-S."/>
            <person name="Kutschke S."/>
            <person name="Lehmann F."/>
            <person name="Jain R."/>
            <person name="Pollmann K."/>
        </authorList>
    </citation>
    <scope>NUCLEOTIDE SEQUENCE</scope>
    <source>
        <strain evidence="2">ATCH28</strain>
    </source>
</reference>
<proteinExistence type="predicted"/>
<feature type="region of interest" description="Disordered" evidence="1">
    <location>
        <begin position="24"/>
        <end position="45"/>
    </location>
</feature>
<sequence length="83" mass="9229">MPFTTVTVDVDVVLSDFDTEDLERELRSRGQQSEELPDGYDPVEGKGTVGLAEACFEARRRGDDARALELVDRLIYAALGRII</sequence>
<accession>A0ABT0SVV0</accession>
<organism evidence="2 3">
    <name type="scientific">Halomonas gemina</name>
    <dbReference type="NCBI Taxonomy" id="2945105"/>
    <lineage>
        <taxon>Bacteria</taxon>
        <taxon>Pseudomonadati</taxon>
        <taxon>Pseudomonadota</taxon>
        <taxon>Gammaproteobacteria</taxon>
        <taxon>Oceanospirillales</taxon>
        <taxon>Halomonadaceae</taxon>
        <taxon>Halomonas</taxon>
    </lineage>
</organism>
<dbReference type="RefSeq" id="WP_250058815.1">
    <property type="nucleotide sequence ID" value="NZ_JAMJPK010000001.1"/>
</dbReference>
<evidence type="ECO:0000313" key="3">
    <source>
        <dbReference type="Proteomes" id="UP001165369"/>
    </source>
</evidence>
<gene>
    <name evidence="2" type="ORF">M8009_00545</name>
</gene>
<keyword evidence="3" id="KW-1185">Reference proteome</keyword>
<evidence type="ECO:0000313" key="2">
    <source>
        <dbReference type="EMBL" id="MCL7938791.1"/>
    </source>
</evidence>